<name>A0A1N6YLD2_9GAMM</name>
<dbReference type="GO" id="GO:0016747">
    <property type="term" value="F:acyltransferase activity, transferring groups other than amino-acyl groups"/>
    <property type="evidence" value="ECO:0007669"/>
    <property type="project" value="InterPro"/>
</dbReference>
<dbReference type="PROSITE" id="PS51186">
    <property type="entry name" value="GNAT"/>
    <property type="match status" value="1"/>
</dbReference>
<dbReference type="STRING" id="1604334.SAMN05421546_0008"/>
<dbReference type="CDD" id="cd04301">
    <property type="entry name" value="NAT_SF"/>
    <property type="match status" value="1"/>
</dbReference>
<evidence type="ECO:0000259" key="1">
    <source>
        <dbReference type="PROSITE" id="PS51186"/>
    </source>
</evidence>
<dbReference type="NCBIfam" id="NF040501">
    <property type="entry name" value="resist_ArsN2"/>
    <property type="match status" value="1"/>
</dbReference>
<accession>A0A1N6YLD2</accession>
<keyword evidence="2" id="KW-0808">Transferase</keyword>
<dbReference type="EMBL" id="FTLW01000011">
    <property type="protein sequence ID" value="SIR15271.1"/>
    <property type="molecule type" value="Genomic_DNA"/>
</dbReference>
<protein>
    <submittedName>
        <fullName evidence="2">Amino-acid N-acetyltransferase</fullName>
    </submittedName>
</protein>
<organism evidence="2 3">
    <name type="scientific">Solilutibacter tolerans</name>
    <dbReference type="NCBI Taxonomy" id="1604334"/>
    <lineage>
        <taxon>Bacteria</taxon>
        <taxon>Pseudomonadati</taxon>
        <taxon>Pseudomonadota</taxon>
        <taxon>Gammaproteobacteria</taxon>
        <taxon>Lysobacterales</taxon>
        <taxon>Lysobacteraceae</taxon>
        <taxon>Solilutibacter</taxon>
    </lineage>
</organism>
<gene>
    <name evidence="2" type="ORF">SAMN05421546_0008</name>
</gene>
<dbReference type="Gene3D" id="3.40.630.30">
    <property type="match status" value="1"/>
</dbReference>
<dbReference type="RefSeq" id="WP_076588690.1">
    <property type="nucleotide sequence ID" value="NZ_FTLW01000011.1"/>
</dbReference>
<keyword evidence="3" id="KW-1185">Reference proteome</keyword>
<feature type="domain" description="N-acetyltransferase" evidence="1">
    <location>
        <begin position="1"/>
        <end position="121"/>
    </location>
</feature>
<dbReference type="AlphaFoldDB" id="A0A1N6YLD2"/>
<reference evidence="3" key="1">
    <citation type="submission" date="2017-01" db="EMBL/GenBank/DDBJ databases">
        <authorList>
            <person name="Varghese N."/>
            <person name="Submissions S."/>
        </authorList>
    </citation>
    <scope>NUCLEOTIDE SEQUENCE [LARGE SCALE GENOMIC DNA]</scope>
    <source>
        <strain evidence="3">UM1</strain>
    </source>
</reference>
<proteinExistence type="predicted"/>
<dbReference type="Proteomes" id="UP000241788">
    <property type="component" value="Unassembled WGS sequence"/>
</dbReference>
<evidence type="ECO:0000313" key="3">
    <source>
        <dbReference type="Proteomes" id="UP000241788"/>
    </source>
</evidence>
<dbReference type="InterPro" id="IPR016181">
    <property type="entry name" value="Acyl_CoA_acyltransferase"/>
</dbReference>
<dbReference type="SUPFAM" id="SSF55729">
    <property type="entry name" value="Acyl-CoA N-acyltransferases (Nat)"/>
    <property type="match status" value="1"/>
</dbReference>
<dbReference type="Pfam" id="PF00583">
    <property type="entry name" value="Acetyltransf_1"/>
    <property type="match status" value="1"/>
</dbReference>
<evidence type="ECO:0000313" key="2">
    <source>
        <dbReference type="EMBL" id="SIR15271.1"/>
    </source>
</evidence>
<dbReference type="InterPro" id="IPR000182">
    <property type="entry name" value="GNAT_dom"/>
</dbReference>
<sequence>MKQLKPNDNVRSLLEKSDLPTSDLDTCRSLNLYGIEEGNVLKGTVGYELYGHDILLRSLAVDPEFRGTGLGRELVRQAESLARQNGAHTAWLLTTTAESFFTENGYSKVDRQTAPESIRATSQFSSLCPASSAFMCKRLVA</sequence>